<feature type="compositionally biased region" description="Basic and acidic residues" evidence="5">
    <location>
        <begin position="1094"/>
        <end position="1125"/>
    </location>
</feature>
<feature type="repeat" description="Filamin" evidence="4">
    <location>
        <begin position="355"/>
        <end position="428"/>
    </location>
</feature>
<feature type="compositionally biased region" description="Low complexity" evidence="5">
    <location>
        <begin position="1013"/>
        <end position="1026"/>
    </location>
</feature>
<sequence length="1226" mass="134266">MSETSSLAENDPRLLHDAGWKKIQENTFTRWVNQNLALEGEHVNDLSADLSDGIRLIKLVQVLAQRIVAQRYNKKPVLRQQKLDNVQQALNFIQNDEGIKLVTIDGTHIVDGNLKLILGLIWTLIYHYSIGQHIEVDKKKGQTPKQRLMAWIKSKLSSDVPITNFTSDWNDGLALGALVDALAPGACSDWRSWRPDEALENTLKAMQAAEENLGIGRLIAPEELINPNVDEKSVMTFLSQFPRAQSKAPPKGRVSGVDGEPVVGRETHFTVEVEKEGTEPLVEIFDPEGGEVEANVRPVEGTKTAFHVSYEPKVVGKHELTVFGASGPTKAKLGNFSVRVIPAPYLVDFKPEIEIGESQKFRVANLTEKNKAEVLVLDPRGKQVQLDAGQRVGASVAFTHRPEVVGLHSVNVFVDKRHIPGSPFALHATPGAAASALLWGRGLCRKGPRVGDHLPVHIDGCDKPVRVEVRNKDGLMVHCEQVADSEARKTFEYAPLGTGPHSVQVTCNGQHLGLSPYEIDVLPKATSAVRAVGPGLEGGASHEPAVFYVDTKGDANVLEFSTEGPSQADIKSIDNGDNTALVSFTPVKSGVYKVNVMKNGEHIKDSPFVVMIEPELEKKSVSKPKLLPFKEEEIKIGEKFEFSVESDKIPDIKVYDNQFNKVLVKPVDSDSSKRHHTFQFTPRSLGKFVICPSVDGIAIDETPVGIEVVQPTDFTKLHVYGPGVGSQVVTNKPVTFSVDTRDVICKKLEVEVTDPAGVPIDIELVQDDPAKPIQVTYVPKSTGPHYAKIYVDGVLAFDVNVDVTESAGRKFSTSSSSTTTATTTSASASERGIPRRQLSIPNQQQDASLHLMLKDVEPRHLTARIQCPDGRVDNVPLIHSGNNHFTINFTPKVDGVHVIDVFHRGQRVQGSPFRMPVTLSGETKAHLVRAEGTGLQHGVVGERQSFAVLVGEAGGGELKASINGPSKADITLTDYKDGVCRAEYTTDEPGLYTISLSLDEQPIHGSPFKVFISPKSQTSSPPTKRPFSAESSASQVSYDGGNSEQKSTSENQRHLGFESSKDEVKAVTPLQELNRDEYDIQTRYYSNTDNASSQRHEFADKYSSERQSKEKNDRHLPAESNDQKHRSYLTTSAEDARKVTAEGSGLYEFVAGESASFTINTSKAGKSYLFVGVVTSRGPSDEVSIVHKGNGEYNVSYKIPERTRAVVIIKYGDREIMGSPFTVRPR</sequence>
<dbReference type="InterPro" id="IPR001298">
    <property type="entry name" value="Filamin/ABP280_rpt"/>
</dbReference>
<dbReference type="WBParaSite" id="BXY_1183700.1">
    <property type="protein sequence ID" value="BXY_1183700.1"/>
    <property type="gene ID" value="BXY_1183700"/>
</dbReference>
<dbReference type="InterPro" id="IPR036872">
    <property type="entry name" value="CH_dom_sf"/>
</dbReference>
<evidence type="ECO:0000256" key="5">
    <source>
        <dbReference type="SAM" id="MobiDB-lite"/>
    </source>
</evidence>
<feature type="region of interest" description="Disordered" evidence="5">
    <location>
        <begin position="1009"/>
        <end position="1072"/>
    </location>
</feature>
<dbReference type="InterPro" id="IPR017868">
    <property type="entry name" value="Filamin/ABP280_repeat-like"/>
</dbReference>
<dbReference type="InterPro" id="IPR013783">
    <property type="entry name" value="Ig-like_fold"/>
</dbReference>
<feature type="region of interest" description="Disordered" evidence="5">
    <location>
        <begin position="1085"/>
        <end position="1133"/>
    </location>
</feature>
<evidence type="ECO:0000256" key="1">
    <source>
        <dbReference type="ARBA" id="ARBA00009238"/>
    </source>
</evidence>
<feature type="repeat" description="Filamin" evidence="4">
    <location>
        <begin position="428"/>
        <end position="521"/>
    </location>
</feature>
<evidence type="ECO:0000259" key="6">
    <source>
        <dbReference type="PROSITE" id="PS50021"/>
    </source>
</evidence>
<name>A0A1I7SFM5_BURXY</name>
<evidence type="ECO:0000256" key="3">
    <source>
        <dbReference type="ARBA" id="ARBA00023203"/>
    </source>
</evidence>
<dbReference type="InterPro" id="IPR001589">
    <property type="entry name" value="Actinin_actin-bd_CS"/>
</dbReference>
<dbReference type="Pfam" id="PF00307">
    <property type="entry name" value="CH"/>
    <property type="match status" value="2"/>
</dbReference>
<keyword evidence="9" id="KW-1185">Reference proteome</keyword>
<dbReference type="InterPro" id="IPR044801">
    <property type="entry name" value="Filamin"/>
</dbReference>
<dbReference type="OrthoDB" id="18740at2759"/>
<feature type="compositionally biased region" description="Polar residues" evidence="5">
    <location>
        <begin position="1029"/>
        <end position="1050"/>
    </location>
</feature>
<dbReference type="EMBL" id="CAJFCV020000004">
    <property type="protein sequence ID" value="CAG9112951.1"/>
    <property type="molecule type" value="Genomic_DNA"/>
</dbReference>
<evidence type="ECO:0000256" key="4">
    <source>
        <dbReference type="PROSITE-ProRule" id="PRU00087"/>
    </source>
</evidence>
<dbReference type="PANTHER" id="PTHR38537">
    <property type="entry name" value="JITTERBUG, ISOFORM N"/>
    <property type="match status" value="1"/>
</dbReference>
<evidence type="ECO:0000313" key="7">
    <source>
        <dbReference type="EMBL" id="CAD5224207.1"/>
    </source>
</evidence>
<dbReference type="SUPFAM" id="SSF47576">
    <property type="entry name" value="Calponin-homology domain, CH-domain"/>
    <property type="match status" value="1"/>
</dbReference>
<feature type="repeat" description="Filamin" evidence="4">
    <location>
        <begin position="818"/>
        <end position="917"/>
    </location>
</feature>
<evidence type="ECO:0000313" key="10">
    <source>
        <dbReference type="WBParaSite" id="BXY_1183700.1"/>
    </source>
</evidence>
<dbReference type="PROSITE" id="PS50194">
    <property type="entry name" value="FILAMIN_REPEAT"/>
    <property type="match status" value="8"/>
</dbReference>
<organism evidence="8 10">
    <name type="scientific">Bursaphelenchus xylophilus</name>
    <name type="common">Pinewood nematode worm</name>
    <name type="synonym">Aphelenchoides xylophilus</name>
    <dbReference type="NCBI Taxonomy" id="6326"/>
    <lineage>
        <taxon>Eukaryota</taxon>
        <taxon>Metazoa</taxon>
        <taxon>Ecdysozoa</taxon>
        <taxon>Nematoda</taxon>
        <taxon>Chromadorea</taxon>
        <taxon>Rhabditida</taxon>
        <taxon>Tylenchina</taxon>
        <taxon>Tylenchomorpha</taxon>
        <taxon>Aphelenchoidea</taxon>
        <taxon>Aphelenchoididae</taxon>
        <taxon>Bursaphelenchus</taxon>
    </lineage>
</organism>
<dbReference type="FunFam" id="2.60.40.10:FF:000096">
    <property type="entry name" value="filamin-C isoform X2"/>
    <property type="match status" value="1"/>
</dbReference>
<evidence type="ECO:0000313" key="9">
    <source>
        <dbReference type="Proteomes" id="UP000659654"/>
    </source>
</evidence>
<protein>
    <submittedName>
        <fullName evidence="7">(pine wood nematode) hypothetical protein</fullName>
    </submittedName>
</protein>
<evidence type="ECO:0000256" key="2">
    <source>
        <dbReference type="ARBA" id="ARBA00022737"/>
    </source>
</evidence>
<gene>
    <name evidence="7" type="ORF">BXYJ_LOCUS7928</name>
</gene>
<dbReference type="GO" id="GO:0051015">
    <property type="term" value="F:actin filament binding"/>
    <property type="evidence" value="ECO:0007669"/>
    <property type="project" value="InterPro"/>
</dbReference>
<dbReference type="EMBL" id="CAJFDI010000004">
    <property type="protein sequence ID" value="CAD5224207.1"/>
    <property type="molecule type" value="Genomic_DNA"/>
</dbReference>
<feature type="repeat" description="Filamin" evidence="4">
    <location>
        <begin position="920"/>
        <end position="1012"/>
    </location>
</feature>
<feature type="repeat" description="Filamin" evidence="4">
    <location>
        <begin position="709"/>
        <end position="793"/>
    </location>
</feature>
<feature type="domain" description="Calponin-homology (CH)" evidence="6">
    <location>
        <begin position="142"/>
        <end position="246"/>
    </location>
</feature>
<proteinExistence type="inferred from homology"/>
<feature type="compositionally biased region" description="Low complexity" evidence="5">
    <location>
        <begin position="812"/>
        <end position="829"/>
    </location>
</feature>
<dbReference type="Pfam" id="PF00630">
    <property type="entry name" value="Filamin"/>
    <property type="match status" value="8"/>
</dbReference>
<dbReference type="eggNOG" id="KOG0518">
    <property type="taxonomic scope" value="Eukaryota"/>
</dbReference>
<dbReference type="Gene3D" id="2.60.40.10">
    <property type="entry name" value="Immunoglobulins"/>
    <property type="match status" value="9"/>
</dbReference>
<feature type="repeat" description="Filamin" evidence="4">
    <location>
        <begin position="1131"/>
        <end position="1225"/>
    </location>
</feature>
<accession>A0A1I7SFM5</accession>
<dbReference type="Proteomes" id="UP000095284">
    <property type="component" value="Unplaced"/>
</dbReference>
<dbReference type="Proteomes" id="UP000659654">
    <property type="component" value="Unassembled WGS sequence"/>
</dbReference>
<evidence type="ECO:0000313" key="8">
    <source>
        <dbReference type="Proteomes" id="UP000095284"/>
    </source>
</evidence>
<dbReference type="PROSITE" id="PS50021">
    <property type="entry name" value="CH"/>
    <property type="match status" value="2"/>
</dbReference>
<feature type="compositionally biased region" description="Basic and acidic residues" evidence="5">
    <location>
        <begin position="1051"/>
        <end position="1065"/>
    </location>
</feature>
<dbReference type="InterPro" id="IPR014756">
    <property type="entry name" value="Ig_E-set"/>
</dbReference>
<keyword evidence="3" id="KW-0009">Actin-binding</keyword>
<dbReference type="Proteomes" id="UP000582659">
    <property type="component" value="Unassembled WGS sequence"/>
</dbReference>
<feature type="region of interest" description="Disordered" evidence="5">
    <location>
        <begin position="808"/>
        <end position="839"/>
    </location>
</feature>
<dbReference type="SMART" id="SM00033">
    <property type="entry name" value="CH"/>
    <property type="match status" value="2"/>
</dbReference>
<comment type="similarity">
    <text evidence="1">Belongs to the filamin family.</text>
</comment>
<reference evidence="10" key="1">
    <citation type="submission" date="2016-11" db="UniProtKB">
        <authorList>
            <consortium name="WormBaseParasite"/>
        </authorList>
    </citation>
    <scope>IDENTIFICATION</scope>
</reference>
<dbReference type="PANTHER" id="PTHR38537:SF8">
    <property type="entry name" value="FILAMIN-A"/>
    <property type="match status" value="1"/>
</dbReference>
<feature type="repeat" description="Filamin" evidence="4">
    <location>
        <begin position="521"/>
        <end position="612"/>
    </location>
</feature>
<dbReference type="SMR" id="A0A1I7SFM5"/>
<feature type="domain" description="Calponin-homology (CH)" evidence="6">
    <location>
        <begin position="22"/>
        <end position="129"/>
    </location>
</feature>
<dbReference type="SUPFAM" id="SSF81296">
    <property type="entry name" value="E set domains"/>
    <property type="match status" value="8"/>
</dbReference>
<reference evidence="7" key="2">
    <citation type="submission" date="2020-09" db="EMBL/GenBank/DDBJ databases">
        <authorList>
            <person name="Kikuchi T."/>
        </authorList>
    </citation>
    <scope>NUCLEOTIDE SEQUENCE</scope>
    <source>
        <strain evidence="7">Ka4C1</strain>
    </source>
</reference>
<dbReference type="InterPro" id="IPR001715">
    <property type="entry name" value="CH_dom"/>
</dbReference>
<dbReference type="Gene3D" id="1.10.418.10">
    <property type="entry name" value="Calponin-like domain"/>
    <property type="match status" value="2"/>
</dbReference>
<dbReference type="SMART" id="SM00557">
    <property type="entry name" value="IG_FLMN"/>
    <property type="match status" value="8"/>
</dbReference>
<keyword evidence="2" id="KW-0677">Repeat</keyword>
<dbReference type="FunFam" id="1.10.418.10:FF:000006">
    <property type="entry name" value="Filamin-B isoform A"/>
    <property type="match status" value="1"/>
</dbReference>
<feature type="repeat" description="Filamin" evidence="4">
    <location>
        <begin position="244"/>
        <end position="340"/>
    </location>
</feature>
<dbReference type="PROSITE" id="PS00019">
    <property type="entry name" value="ACTININ_1"/>
    <property type="match status" value="1"/>
</dbReference>
<dbReference type="AlphaFoldDB" id="A0A1I7SFM5"/>
<dbReference type="GO" id="GO:0030036">
    <property type="term" value="P:actin cytoskeleton organization"/>
    <property type="evidence" value="ECO:0007669"/>
    <property type="project" value="InterPro"/>
</dbReference>